<dbReference type="AlphaFoldDB" id="A0A096DHL1"/>
<organism evidence="4 5">
    <name type="scientific">Flavonifractor plautii 1_3_50AFAA</name>
    <dbReference type="NCBI Taxonomy" id="742738"/>
    <lineage>
        <taxon>Bacteria</taxon>
        <taxon>Bacillati</taxon>
        <taxon>Bacillota</taxon>
        <taxon>Clostridia</taxon>
        <taxon>Eubacteriales</taxon>
        <taxon>Oscillospiraceae</taxon>
        <taxon>Flavonifractor</taxon>
    </lineage>
</organism>
<gene>
    <name evidence="4" type="ORF">HMPREF9460_00508</name>
</gene>
<dbReference type="GO" id="GO:0046872">
    <property type="term" value="F:metal ion binding"/>
    <property type="evidence" value="ECO:0007669"/>
    <property type="project" value="InterPro"/>
</dbReference>
<dbReference type="GO" id="GO:0005829">
    <property type="term" value="C:cytosol"/>
    <property type="evidence" value="ECO:0007669"/>
    <property type="project" value="TreeGrafter"/>
</dbReference>
<dbReference type="Pfam" id="PF00465">
    <property type="entry name" value="Fe-ADH"/>
    <property type="match status" value="1"/>
</dbReference>
<dbReference type="GO" id="GO:0008106">
    <property type="term" value="F:alcohol dehydrogenase (NADP+) activity"/>
    <property type="evidence" value="ECO:0007669"/>
    <property type="project" value="TreeGrafter"/>
</dbReference>
<protein>
    <submittedName>
        <fullName evidence="4">Uncharacterized protein</fullName>
    </submittedName>
</protein>
<dbReference type="InterPro" id="IPR001670">
    <property type="entry name" value="ADH_Fe/GldA"/>
</dbReference>
<dbReference type="Pfam" id="PF25137">
    <property type="entry name" value="ADH_Fe_C"/>
    <property type="match status" value="1"/>
</dbReference>
<dbReference type="HOGENOM" id="CLU_007207_0_4_9"/>
<accession>A0A096DHL1</accession>
<dbReference type="Gene3D" id="3.40.50.1970">
    <property type="match status" value="1"/>
</dbReference>
<evidence type="ECO:0000313" key="5">
    <source>
        <dbReference type="Proteomes" id="UP000029585"/>
    </source>
</evidence>
<feature type="domain" description="Alcohol dehydrogenase iron-type/glycerol dehydrogenase GldA" evidence="2">
    <location>
        <begin position="9"/>
        <end position="177"/>
    </location>
</feature>
<feature type="domain" description="Fe-containing alcohol dehydrogenase-like C-terminal" evidence="3">
    <location>
        <begin position="188"/>
        <end position="384"/>
    </location>
</feature>
<dbReference type="PANTHER" id="PTHR43633:SF1">
    <property type="entry name" value="ALCOHOL DEHYDROGENASE YQHD"/>
    <property type="match status" value="1"/>
</dbReference>
<dbReference type="SUPFAM" id="SSF56796">
    <property type="entry name" value="Dehydroquinate synthase-like"/>
    <property type="match status" value="1"/>
</dbReference>
<dbReference type="CDD" id="cd08187">
    <property type="entry name" value="BDH"/>
    <property type="match status" value="1"/>
</dbReference>
<dbReference type="RefSeq" id="WP_044938700.1">
    <property type="nucleotide sequence ID" value="NZ_KN174161.1"/>
</dbReference>
<dbReference type="GO" id="GO:1990362">
    <property type="term" value="F:butanol dehydrogenase (NAD+) activity"/>
    <property type="evidence" value="ECO:0007669"/>
    <property type="project" value="InterPro"/>
</dbReference>
<evidence type="ECO:0000259" key="3">
    <source>
        <dbReference type="Pfam" id="PF25137"/>
    </source>
</evidence>
<dbReference type="InterPro" id="IPR044731">
    <property type="entry name" value="BDH-like"/>
</dbReference>
<dbReference type="PATRIC" id="fig|742738.3.peg.529"/>
<evidence type="ECO:0000259" key="2">
    <source>
        <dbReference type="Pfam" id="PF00465"/>
    </source>
</evidence>
<dbReference type="InterPro" id="IPR056798">
    <property type="entry name" value="ADH_Fe_C"/>
</dbReference>
<dbReference type="Gene3D" id="1.20.1090.10">
    <property type="entry name" value="Dehydroquinate synthase-like - alpha domain"/>
    <property type="match status" value="1"/>
</dbReference>
<dbReference type="PANTHER" id="PTHR43633">
    <property type="entry name" value="ALCOHOL DEHYDROGENASE YQHD"/>
    <property type="match status" value="1"/>
</dbReference>
<keyword evidence="1" id="KW-0560">Oxidoreductase</keyword>
<evidence type="ECO:0000256" key="1">
    <source>
        <dbReference type="ARBA" id="ARBA00023002"/>
    </source>
</evidence>
<name>A0A096DHL1_FLAPL</name>
<dbReference type="GO" id="GO:1990002">
    <property type="term" value="F:methylglyoxal reductase (NADPH) (acetol producing) activity"/>
    <property type="evidence" value="ECO:0007669"/>
    <property type="project" value="TreeGrafter"/>
</dbReference>
<dbReference type="EMBL" id="ADLO01000019">
    <property type="protein sequence ID" value="KGF57029.1"/>
    <property type="molecule type" value="Genomic_DNA"/>
</dbReference>
<dbReference type="eggNOG" id="COG1979">
    <property type="taxonomic scope" value="Bacteria"/>
</dbReference>
<dbReference type="Proteomes" id="UP000029585">
    <property type="component" value="Unassembled WGS sequence"/>
</dbReference>
<sequence length="388" mass="41646">MKNFTFSFPTQVIFGRDAETHAGALSAPFGPNVMLLYGSDRIRRSGLLGRLTADLEAHGLTVTLFGGIQENPVLSTAEEGRRLAKEKKITLLLAVGGGSVIDTAKAISLGAKNSVPLWELYSGKAQTQRALPIGVVLTTAATASEANGVSVLCHDVLHEKAALDEPLTRPRFALMNPVLTYTLPPRQTASCAVDIFSHAFERYFHKGQQGTLRSQMCAAVMRTVITELPRALAHPDSYDARSQLMWASTVAHSNMLGFEGDFACHALSHVFTTELGLPHGAALGILMTAWCKYMLTDETEAIADFCTLVWQVPSCPSQIQTAQNGISAFQDFLCSSGLPVTLREAGLCDVSIEHLARLALPDMAGTLGGNFRALDYGAVVSLLQLARG</sequence>
<proteinExistence type="predicted"/>
<keyword evidence="5" id="KW-1185">Reference proteome</keyword>
<dbReference type="FunFam" id="3.40.50.1970:FF:000003">
    <property type="entry name" value="Alcohol dehydrogenase, iron-containing"/>
    <property type="match status" value="1"/>
</dbReference>
<reference evidence="4 5" key="1">
    <citation type="submission" date="2011-08" db="EMBL/GenBank/DDBJ databases">
        <title>The Genome Sequence of Clostridium orbiscindens 1_3_50AFAA.</title>
        <authorList>
            <consortium name="The Broad Institute Genome Sequencing Platform"/>
            <person name="Earl A."/>
            <person name="Ward D."/>
            <person name="Feldgarden M."/>
            <person name="Gevers D."/>
            <person name="Daigneault M."/>
            <person name="Strauss J."/>
            <person name="Allen-Vercoe E."/>
            <person name="Young S.K."/>
            <person name="Zeng Q."/>
            <person name="Gargeya S."/>
            <person name="Fitzgerald M."/>
            <person name="Haas B."/>
            <person name="Abouelleil A."/>
            <person name="Alvarado L."/>
            <person name="Arachchi H.M."/>
            <person name="Berlin A."/>
            <person name="Brown A."/>
            <person name="Chapman S.B."/>
            <person name="Chen Z."/>
            <person name="Dunbar C."/>
            <person name="Freedman E."/>
            <person name="Gearin G."/>
            <person name="Gellesch M."/>
            <person name="Goldberg J."/>
            <person name="Griggs A."/>
            <person name="Gujja S."/>
            <person name="Heiman D."/>
            <person name="Howarth C."/>
            <person name="Larson L."/>
            <person name="Lui A."/>
            <person name="MacDonald P.J.P."/>
            <person name="Montmayeur A."/>
            <person name="Murphy C."/>
            <person name="Neiman D."/>
            <person name="Pearson M."/>
            <person name="Priest M."/>
            <person name="Roberts A."/>
            <person name="Saif S."/>
            <person name="Shea T."/>
            <person name="Shenoy N."/>
            <person name="Sisk P."/>
            <person name="Stolte C."/>
            <person name="Sykes S."/>
            <person name="Wortman J."/>
            <person name="Nusbaum C."/>
            <person name="Birren B."/>
        </authorList>
    </citation>
    <scope>NUCLEOTIDE SEQUENCE [LARGE SCALE GENOMIC DNA]</scope>
    <source>
        <strain evidence="4 5">1_3_50AFAA</strain>
    </source>
</reference>
<comment type="caution">
    <text evidence="4">The sequence shown here is derived from an EMBL/GenBank/DDBJ whole genome shotgun (WGS) entry which is preliminary data.</text>
</comment>
<evidence type="ECO:0000313" key="4">
    <source>
        <dbReference type="EMBL" id="KGF57029.1"/>
    </source>
</evidence>